<comment type="similarity">
    <text evidence="2">Belongs to the major facilitator superfamily. Sugar transporter (TC 2.A.1.1) family.</text>
</comment>
<feature type="transmembrane region" description="Helical" evidence="7">
    <location>
        <begin position="175"/>
        <end position="193"/>
    </location>
</feature>
<dbReference type="Proteomes" id="UP000441523">
    <property type="component" value="Unassembled WGS sequence"/>
</dbReference>
<evidence type="ECO:0000313" key="9">
    <source>
        <dbReference type="EMBL" id="KAB1071661.1"/>
    </source>
</evidence>
<dbReference type="PROSITE" id="PS50850">
    <property type="entry name" value="MFS"/>
    <property type="match status" value="1"/>
</dbReference>
<dbReference type="GO" id="GO:0022857">
    <property type="term" value="F:transmembrane transporter activity"/>
    <property type="evidence" value="ECO:0007669"/>
    <property type="project" value="InterPro"/>
</dbReference>
<evidence type="ECO:0000256" key="5">
    <source>
        <dbReference type="ARBA" id="ARBA00022989"/>
    </source>
</evidence>
<feature type="domain" description="Major facilitator superfamily (MFS) profile" evidence="8">
    <location>
        <begin position="24"/>
        <end position="441"/>
    </location>
</feature>
<organism evidence="9 10">
    <name type="scientific">Methylobacterium planeticum</name>
    <dbReference type="NCBI Taxonomy" id="2615211"/>
    <lineage>
        <taxon>Bacteria</taxon>
        <taxon>Pseudomonadati</taxon>
        <taxon>Pseudomonadota</taxon>
        <taxon>Alphaproteobacteria</taxon>
        <taxon>Hyphomicrobiales</taxon>
        <taxon>Methylobacteriaceae</taxon>
        <taxon>Methylobacterium</taxon>
    </lineage>
</organism>
<dbReference type="InterPro" id="IPR005828">
    <property type="entry name" value="MFS_sugar_transport-like"/>
</dbReference>
<feature type="transmembrane region" description="Helical" evidence="7">
    <location>
        <begin position="353"/>
        <end position="372"/>
    </location>
</feature>
<keyword evidence="3" id="KW-0813">Transport</keyword>
<reference evidence="9 10" key="1">
    <citation type="submission" date="2019-09" db="EMBL/GenBank/DDBJ databases">
        <title>YIM 132548 draft genome.</title>
        <authorList>
            <person name="Jiang L."/>
        </authorList>
    </citation>
    <scope>NUCLEOTIDE SEQUENCE [LARGE SCALE GENOMIC DNA]</scope>
    <source>
        <strain evidence="9 10">YIM 132548</strain>
    </source>
</reference>
<gene>
    <name evidence="9" type="ORF">F6X51_19075</name>
</gene>
<dbReference type="Gene3D" id="1.20.1250.20">
    <property type="entry name" value="MFS general substrate transporter like domains"/>
    <property type="match status" value="1"/>
</dbReference>
<dbReference type="InterPro" id="IPR036259">
    <property type="entry name" value="MFS_trans_sf"/>
</dbReference>
<feature type="transmembrane region" description="Helical" evidence="7">
    <location>
        <begin position="24"/>
        <end position="47"/>
    </location>
</feature>
<dbReference type="SUPFAM" id="SSF103473">
    <property type="entry name" value="MFS general substrate transporter"/>
    <property type="match status" value="1"/>
</dbReference>
<dbReference type="InterPro" id="IPR005829">
    <property type="entry name" value="Sugar_transporter_CS"/>
</dbReference>
<feature type="transmembrane region" description="Helical" evidence="7">
    <location>
        <begin position="328"/>
        <end position="347"/>
    </location>
</feature>
<protein>
    <submittedName>
        <fullName evidence="9">MFS transporter</fullName>
    </submittedName>
</protein>
<dbReference type="PANTHER" id="PTHR23511">
    <property type="entry name" value="SYNAPTIC VESICLE GLYCOPROTEIN 2"/>
    <property type="match status" value="1"/>
</dbReference>
<dbReference type="Pfam" id="PF00083">
    <property type="entry name" value="Sugar_tr"/>
    <property type="match status" value="1"/>
</dbReference>
<keyword evidence="6 7" id="KW-0472">Membrane</keyword>
<keyword evidence="4 7" id="KW-0812">Transmembrane</keyword>
<comment type="caution">
    <text evidence="9">The sequence shown here is derived from an EMBL/GenBank/DDBJ whole genome shotgun (WGS) entry which is preliminary data.</text>
</comment>
<feature type="transmembrane region" description="Helical" evidence="7">
    <location>
        <begin position="265"/>
        <end position="288"/>
    </location>
</feature>
<dbReference type="GO" id="GO:0016020">
    <property type="term" value="C:membrane"/>
    <property type="evidence" value="ECO:0007669"/>
    <property type="project" value="UniProtKB-SubCell"/>
</dbReference>
<feature type="transmembrane region" description="Helical" evidence="7">
    <location>
        <begin position="148"/>
        <end position="169"/>
    </location>
</feature>
<dbReference type="AlphaFoldDB" id="A0A6N6MQV0"/>
<evidence type="ECO:0000256" key="2">
    <source>
        <dbReference type="ARBA" id="ARBA00010992"/>
    </source>
</evidence>
<name>A0A6N6MQV0_9HYPH</name>
<dbReference type="CDD" id="cd17316">
    <property type="entry name" value="MFS_SV2_like"/>
    <property type="match status" value="1"/>
</dbReference>
<evidence type="ECO:0000256" key="1">
    <source>
        <dbReference type="ARBA" id="ARBA00004141"/>
    </source>
</evidence>
<dbReference type="PANTHER" id="PTHR23511:SF34">
    <property type="entry name" value="SYNAPTIC VESICLE GLYCOPROTEIN 2"/>
    <property type="match status" value="1"/>
</dbReference>
<comment type="subcellular location">
    <subcellularLocation>
        <location evidence="1">Membrane</location>
        <topology evidence="1">Multi-pass membrane protein</topology>
    </subcellularLocation>
</comment>
<proteinExistence type="inferred from homology"/>
<evidence type="ECO:0000259" key="8">
    <source>
        <dbReference type="PROSITE" id="PS50850"/>
    </source>
</evidence>
<keyword evidence="10" id="KW-1185">Reference proteome</keyword>
<evidence type="ECO:0000256" key="4">
    <source>
        <dbReference type="ARBA" id="ARBA00022692"/>
    </source>
</evidence>
<feature type="transmembrane region" description="Helical" evidence="7">
    <location>
        <begin position="300"/>
        <end position="321"/>
    </location>
</feature>
<evidence type="ECO:0000313" key="10">
    <source>
        <dbReference type="Proteomes" id="UP000441523"/>
    </source>
</evidence>
<feature type="transmembrane region" description="Helical" evidence="7">
    <location>
        <begin position="418"/>
        <end position="436"/>
    </location>
</feature>
<dbReference type="InterPro" id="IPR020846">
    <property type="entry name" value="MFS_dom"/>
</dbReference>
<evidence type="ECO:0000256" key="6">
    <source>
        <dbReference type="ARBA" id="ARBA00023136"/>
    </source>
</evidence>
<dbReference type="EMBL" id="VZZJ01000018">
    <property type="protein sequence ID" value="KAB1071661.1"/>
    <property type="molecule type" value="Genomic_DNA"/>
</dbReference>
<feature type="transmembrane region" description="Helical" evidence="7">
    <location>
        <begin position="59"/>
        <end position="78"/>
    </location>
</feature>
<feature type="transmembrane region" description="Helical" evidence="7">
    <location>
        <begin position="113"/>
        <end position="136"/>
    </location>
</feature>
<dbReference type="RefSeq" id="WP_150965256.1">
    <property type="nucleotide sequence ID" value="NZ_VZZJ01000018.1"/>
</dbReference>
<evidence type="ECO:0000256" key="7">
    <source>
        <dbReference type="SAM" id="Phobius"/>
    </source>
</evidence>
<accession>A0A6N6MQV0</accession>
<feature type="transmembrane region" description="Helical" evidence="7">
    <location>
        <begin position="393"/>
        <end position="412"/>
    </location>
</feature>
<sequence>MNAALLNLTQRLDRLPGSRIHTKMLVIAALSLFFDTLDTVVTGFVLADLRGRWDFGPREIGIVSAIGLFGYLIGSAAAGFAADHLGRKKTILYTLLLYSAFSASRGFSDNLIVFAILNFFTWVFVGAESSTVPAYLIELWPSRIRGKLNGWMMGFFALGLAASPIWALYLIPTLGWQWALFLTAPFAALGGLMRSALPESPRWLVAQGRTDEADRVVTGIERAIERERNITLPPVALQEPAPGPRTIEKQSAWTLVSRPYLRVTIMLWIAWFAQYGVLYTFMTVLPTILALEGYPVVKSFQFSVFIFSAFVPAYVFGGYVVEWLDRKYAAAVSYVSIALFGTLFGFATDTTMMIVFGGLTAFSLGIGATFIYTYTPELYPTEIRATGMGICSAWGRVGAILLLLAFGVFAVLQGKLVLFLVSDVMLLCAFTAVLVFGPSTKGKSLEASSIAPTQEVTQSAVAPVRIV</sequence>
<keyword evidence="5 7" id="KW-1133">Transmembrane helix</keyword>
<evidence type="ECO:0000256" key="3">
    <source>
        <dbReference type="ARBA" id="ARBA00022448"/>
    </source>
</evidence>
<dbReference type="PROSITE" id="PS00216">
    <property type="entry name" value="SUGAR_TRANSPORT_1"/>
    <property type="match status" value="1"/>
</dbReference>